<dbReference type="GO" id="GO:0005524">
    <property type="term" value="F:ATP binding"/>
    <property type="evidence" value="ECO:0007669"/>
    <property type="project" value="UniProtKB-KW"/>
</dbReference>
<proteinExistence type="inferred from homology"/>
<name>A0A6J7I9H2_9ZZZZ</name>
<dbReference type="Pfam" id="PF16177">
    <property type="entry name" value="ACAS_N"/>
    <property type="match status" value="1"/>
</dbReference>
<evidence type="ECO:0000259" key="6">
    <source>
        <dbReference type="Pfam" id="PF16177"/>
    </source>
</evidence>
<organism evidence="7">
    <name type="scientific">freshwater metagenome</name>
    <dbReference type="NCBI Taxonomy" id="449393"/>
    <lineage>
        <taxon>unclassified sequences</taxon>
        <taxon>metagenomes</taxon>
        <taxon>ecological metagenomes</taxon>
    </lineage>
</organism>
<evidence type="ECO:0000256" key="1">
    <source>
        <dbReference type="ARBA" id="ARBA00006432"/>
    </source>
</evidence>
<dbReference type="AlphaFoldDB" id="A0A6J7I9H2"/>
<evidence type="ECO:0000256" key="3">
    <source>
        <dbReference type="ARBA" id="ARBA00022741"/>
    </source>
</evidence>
<sequence length="658" mass="71052">MSDPLPEVIWEPPADARRTSRIGQYLDWVAERRGAPMPTYMDLWRWSVDDLDGFWRSIVDYFDVAEARGAPAVLGSRSMPGAQWFPGVELNFAHYALRHGDDGEVAAMAFSQTRLSATLTRGALREQVARARRGLLDLGVERGDRVAGYLPNAPEALIAFLATASIGAIWSSCPPEFGESSVLDRLGQVDPKVLFVIDGYRYGAKDVDRSETVAAIRAGLPSLEHTVLISYLDPDATLADAITWDALVAQPGSLKCDPVPFDHPLWILFSSGTTGLPKAIVHGHGGIILEGLKGAALHHDLGPGDRFQFFSTTGWMMWNWAVMTLLVGASFVMIDGDPVHPDLLEQWRIASEAQVTHFGSGAAYHTACARSGRHPAQEYDLHHLRSVLSSGSPLPDDGYRWLAAELPPGTFMHAGSGGTDICSGLVSGCLLEPTRIGEMAVPNLGVAVYAFDEQGESVVGELGELVVTEPLPSMPVSFWNDPGRERLRAAYFEQYPGVWRHGDWIRFGSHGGSTITGRSDATLNRGGVRLGTTEFYGVVEALPEVLDSLVVHLEDTHGGMGELLLFVRLAPGAQLGEELRARIAGELRGRLSPRHVPDTIVEVPLIPRTLTGKKQEVPVKRILTGASAASVTSAGAMENPAALDAFVGLAQERAEVAA</sequence>
<keyword evidence="2" id="KW-0436">Ligase</keyword>
<protein>
    <submittedName>
        <fullName evidence="7">Unannotated protein</fullName>
    </submittedName>
</protein>
<dbReference type="GO" id="GO:0006629">
    <property type="term" value="P:lipid metabolic process"/>
    <property type="evidence" value="ECO:0007669"/>
    <property type="project" value="InterPro"/>
</dbReference>
<evidence type="ECO:0000256" key="4">
    <source>
        <dbReference type="ARBA" id="ARBA00022840"/>
    </source>
</evidence>
<dbReference type="PANTHER" id="PTHR42921:SF1">
    <property type="entry name" value="ACETOACETYL-COA SYNTHETASE"/>
    <property type="match status" value="1"/>
</dbReference>
<dbReference type="InterPro" id="IPR000873">
    <property type="entry name" value="AMP-dep_synth/lig_dom"/>
</dbReference>
<dbReference type="InterPro" id="IPR005914">
    <property type="entry name" value="Acac_CoA_synth"/>
</dbReference>
<dbReference type="Gene3D" id="3.40.50.12780">
    <property type="entry name" value="N-terminal domain of ligase-like"/>
    <property type="match status" value="1"/>
</dbReference>
<accession>A0A6J7I9H2</accession>
<dbReference type="InterPro" id="IPR042099">
    <property type="entry name" value="ANL_N_sf"/>
</dbReference>
<keyword evidence="4" id="KW-0067">ATP-binding</keyword>
<dbReference type="EMBL" id="CAFBMX010000004">
    <property type="protein sequence ID" value="CAB4927399.1"/>
    <property type="molecule type" value="Genomic_DNA"/>
</dbReference>
<dbReference type="NCBIfam" id="NF002937">
    <property type="entry name" value="PRK03584.1"/>
    <property type="match status" value="1"/>
</dbReference>
<dbReference type="InterPro" id="IPR020845">
    <property type="entry name" value="AMP-binding_CS"/>
</dbReference>
<comment type="similarity">
    <text evidence="1">Belongs to the ATP-dependent AMP-binding enzyme family.</text>
</comment>
<dbReference type="Pfam" id="PF00501">
    <property type="entry name" value="AMP-binding"/>
    <property type="match status" value="1"/>
</dbReference>
<dbReference type="Gene3D" id="3.30.300.30">
    <property type="match status" value="1"/>
</dbReference>
<feature type="domain" description="AMP-dependent synthetase/ligase" evidence="5">
    <location>
        <begin position="115"/>
        <end position="470"/>
    </location>
</feature>
<keyword evidence="3" id="KW-0547">Nucleotide-binding</keyword>
<gene>
    <name evidence="7" type="ORF">UFOPK3674_00936</name>
</gene>
<evidence type="ECO:0000313" key="7">
    <source>
        <dbReference type="EMBL" id="CAB4927399.1"/>
    </source>
</evidence>
<dbReference type="PANTHER" id="PTHR42921">
    <property type="entry name" value="ACETOACETYL-COA SYNTHETASE"/>
    <property type="match status" value="1"/>
</dbReference>
<reference evidence="7" key="1">
    <citation type="submission" date="2020-05" db="EMBL/GenBank/DDBJ databases">
        <authorList>
            <person name="Chiriac C."/>
            <person name="Salcher M."/>
            <person name="Ghai R."/>
            <person name="Kavagutti S V."/>
        </authorList>
    </citation>
    <scope>NUCLEOTIDE SEQUENCE</scope>
</reference>
<dbReference type="SUPFAM" id="SSF56801">
    <property type="entry name" value="Acetyl-CoA synthetase-like"/>
    <property type="match status" value="1"/>
</dbReference>
<dbReference type="NCBIfam" id="TIGR01217">
    <property type="entry name" value="ac_ac_CoA_syn"/>
    <property type="match status" value="1"/>
</dbReference>
<dbReference type="GO" id="GO:0030729">
    <property type="term" value="F:acetoacetate-CoA ligase activity"/>
    <property type="evidence" value="ECO:0007669"/>
    <property type="project" value="InterPro"/>
</dbReference>
<evidence type="ECO:0000259" key="5">
    <source>
        <dbReference type="Pfam" id="PF00501"/>
    </source>
</evidence>
<dbReference type="PROSITE" id="PS00455">
    <property type="entry name" value="AMP_BINDING"/>
    <property type="match status" value="1"/>
</dbReference>
<feature type="domain" description="Acetyl-coenzyme A synthetase N-terminal" evidence="6">
    <location>
        <begin position="40"/>
        <end position="94"/>
    </location>
</feature>
<dbReference type="InterPro" id="IPR045851">
    <property type="entry name" value="AMP-bd_C_sf"/>
</dbReference>
<dbReference type="InterPro" id="IPR032387">
    <property type="entry name" value="ACAS_N"/>
</dbReference>
<evidence type="ECO:0000256" key="2">
    <source>
        <dbReference type="ARBA" id="ARBA00022598"/>
    </source>
</evidence>